<sequence length="121" mass="13310">MYESSCSYGSALDLKRVGSGSAIKTEECISPGSTGTDWTTNCAYRFACNSTFQQLKQSVEKAKAALQDRNSYLSSATAFGDFSGSPFCNPSRTSNHHTQLDLLPDDLRDDVFHEKRSHSKL</sequence>
<accession>A0AAN9T682</accession>
<evidence type="ECO:0000313" key="1">
    <source>
        <dbReference type="EMBL" id="KAK7572181.1"/>
    </source>
</evidence>
<dbReference type="EMBL" id="JBBCAQ010000038">
    <property type="protein sequence ID" value="KAK7572181.1"/>
    <property type="molecule type" value="Genomic_DNA"/>
</dbReference>
<organism evidence="1 2">
    <name type="scientific">Parthenolecanium corni</name>
    <dbReference type="NCBI Taxonomy" id="536013"/>
    <lineage>
        <taxon>Eukaryota</taxon>
        <taxon>Metazoa</taxon>
        <taxon>Ecdysozoa</taxon>
        <taxon>Arthropoda</taxon>
        <taxon>Hexapoda</taxon>
        <taxon>Insecta</taxon>
        <taxon>Pterygota</taxon>
        <taxon>Neoptera</taxon>
        <taxon>Paraneoptera</taxon>
        <taxon>Hemiptera</taxon>
        <taxon>Sternorrhyncha</taxon>
        <taxon>Coccoidea</taxon>
        <taxon>Coccidae</taxon>
        <taxon>Parthenolecanium</taxon>
    </lineage>
</organism>
<evidence type="ECO:0000313" key="2">
    <source>
        <dbReference type="Proteomes" id="UP001367676"/>
    </source>
</evidence>
<protein>
    <submittedName>
        <fullName evidence="1">Uncharacterized protein</fullName>
    </submittedName>
</protein>
<proteinExistence type="predicted"/>
<dbReference type="Proteomes" id="UP001367676">
    <property type="component" value="Unassembled WGS sequence"/>
</dbReference>
<comment type="caution">
    <text evidence="1">The sequence shown here is derived from an EMBL/GenBank/DDBJ whole genome shotgun (WGS) entry which is preliminary data.</text>
</comment>
<dbReference type="AlphaFoldDB" id="A0AAN9T682"/>
<keyword evidence="2" id="KW-1185">Reference proteome</keyword>
<name>A0AAN9T682_9HEMI</name>
<reference evidence="1 2" key="1">
    <citation type="submission" date="2024-03" db="EMBL/GenBank/DDBJ databases">
        <title>Adaptation during the transition from Ophiocordyceps entomopathogen to insect associate is accompanied by gene loss and intensified selection.</title>
        <authorList>
            <person name="Ward C.M."/>
            <person name="Onetto C.A."/>
            <person name="Borneman A.R."/>
        </authorList>
    </citation>
    <scope>NUCLEOTIDE SEQUENCE [LARGE SCALE GENOMIC DNA]</scope>
    <source>
        <strain evidence="1">AWRI1</strain>
        <tissue evidence="1">Single Adult Female</tissue>
    </source>
</reference>
<gene>
    <name evidence="1" type="ORF">V9T40_014653</name>
</gene>